<keyword evidence="4" id="KW-1185">Reference proteome</keyword>
<dbReference type="AlphaFoldDB" id="A0A1L9PE98"/>
<dbReference type="PANTHER" id="PTHR37544:SF1">
    <property type="entry name" value="PHOSPHORIBOSYLAMINOIMIDAZOLE-SUCCINOCARBOXAMIDE SYNTHASE"/>
    <property type="match status" value="1"/>
</dbReference>
<dbReference type="InterPro" id="IPR021840">
    <property type="entry name" value="DUF3433"/>
</dbReference>
<feature type="compositionally biased region" description="Basic and acidic residues" evidence="1">
    <location>
        <begin position="1245"/>
        <end position="1258"/>
    </location>
</feature>
<dbReference type="Pfam" id="PF11915">
    <property type="entry name" value="DUF3433"/>
    <property type="match status" value="2"/>
</dbReference>
<dbReference type="PANTHER" id="PTHR37544">
    <property type="entry name" value="SPRAY-RELATED"/>
    <property type="match status" value="1"/>
</dbReference>
<accession>A0A1L9PE98</accession>
<evidence type="ECO:0000313" key="4">
    <source>
        <dbReference type="Proteomes" id="UP000184073"/>
    </source>
</evidence>
<dbReference type="OrthoDB" id="5332281at2759"/>
<feature type="transmembrane region" description="Helical" evidence="2">
    <location>
        <begin position="172"/>
        <end position="197"/>
    </location>
</feature>
<feature type="transmembrane region" description="Helical" evidence="2">
    <location>
        <begin position="105"/>
        <end position="126"/>
    </location>
</feature>
<dbReference type="EMBL" id="KV878127">
    <property type="protein sequence ID" value="OJI99829.1"/>
    <property type="molecule type" value="Genomic_DNA"/>
</dbReference>
<feature type="compositionally biased region" description="Polar residues" evidence="1">
    <location>
        <begin position="1214"/>
        <end position="1224"/>
    </location>
</feature>
<proteinExistence type="predicted"/>
<dbReference type="STRING" id="1036611.A0A1L9PE98"/>
<dbReference type="RefSeq" id="XP_040665592.1">
    <property type="nucleotide sequence ID" value="XM_040806407.1"/>
</dbReference>
<evidence type="ECO:0000256" key="1">
    <source>
        <dbReference type="SAM" id="MobiDB-lite"/>
    </source>
</evidence>
<dbReference type="VEuPathDB" id="FungiDB:ASPVEDRAFT_126945"/>
<keyword evidence="2" id="KW-0472">Membrane</keyword>
<feature type="transmembrane region" description="Helical" evidence="2">
    <location>
        <begin position="526"/>
        <end position="548"/>
    </location>
</feature>
<dbReference type="Proteomes" id="UP000184073">
    <property type="component" value="Unassembled WGS sequence"/>
</dbReference>
<sequence>MSATKHHRVASGPEADQGCAIQLGFLDPTKRHAKTGANETSSTTSLLTEQNIAVGTKRLWAPFFLRRTALLAFTVCFIVLLVALTTIWRISEKEQGLSTVNPSNYYLWTYGPTAVFTIVSALWGQVQYRALQLFPWRLMSRGFVSASDSVLLDYLSMWNVSALFKSLKRGHYMVSIPIAVSLVIKLMTVLSTGLFLAKDIQLVLTKDFQIQKDFQGSSFNESAVDSRVYVQAWGVAQHNLSHPQGTMDKHAFQNFFYDTSPTGTPMYLENTTYQAVVDVFTPSLECHETSVTTYAHVSDVKLQIDDCTMVIDDYSINQFPLTRTALGSCDGTLSGVGDFNDYESMDVKNIDWRFWIYIADSMREEPNGHPVPYAGYPNDTAYVDIIGLMCELSYSTDRGNVTLMGSGDTGNPSVDLKLAHPVEIPELADVSASSILYGSYLSVAKFASSITARSTPYLLLNTGGRGLEDVFDVKNLTDQVTEMFHALAVHLTSDYLMVPRPRSESSTEPGTMRIQETRLTVRDESVYAIVSILGLLAVVSLLFCIFFLPSAVCSRDPGSISGLGTILANSHEFMDALSGKGHASKADLRKVVSSQVYATTAKGDVFSIKQDGPEIEKSGQSSQLSWWRPFAAAPLVRALILLAPIGLIIILEILYQKSRSSNGFANIDTSSRYLSYTWTYIPPLVMLGVRSLYECVYFSARVFQPYHELKRGHAPPETGIMDNQHRSIAIVGVWEALTKRQWSVMAAGIAVLIGPFLPIVTSGLYTVSDVMTTSNIALTQMNRVNMSEGYFYQKTSDYEDVKLGDMIIQYDLSYPQWTYQDLSLPKLQVNQTSLPNETASALNGRGYSVKAQVPGLRLNLGCEELPPEEYTAGPDPGTDDEVHIGANVTALIEDCGFEAHHLRTAGISSGNVYFNALDQSRADDLYELPSSCPGLVVMYGKVGSTPGTLAAITLLKCRPKVEQVDVLIQLSLPSYTLDLSSPPSVVPGSVTTLFDGYMGSPGELAAPDGDEISSAILYIYPGDSSTEGLDPVFRSIIYGEANIPASDLLDADILAPQLQRVWSIITAQMINSIGREDYKDPAAATASTQTRPVYKASLQNPSGARHFQNMISTRVLQAVLAAMTLCGTISIFLMDTREILPKNPLSIAAAASLLADSHILGSGRTADHERSTGMIPPGSEWCNDRQLKERGVFQGRTFTLGWWETERSDDDNNINDSLQDSAVSNDEDGSVRRHSSSFQPDSADETGRRFGIDADDTNHCGGAV</sequence>
<feature type="transmembrane region" description="Helical" evidence="2">
    <location>
        <begin position="635"/>
        <end position="655"/>
    </location>
</feature>
<keyword evidence="2" id="KW-1133">Transmembrane helix</keyword>
<dbReference type="GeneID" id="63721918"/>
<keyword evidence="2" id="KW-0812">Transmembrane</keyword>
<name>A0A1L9PE98_ASPVE</name>
<protein>
    <submittedName>
        <fullName evidence="3">Uncharacterized protein</fullName>
    </submittedName>
</protein>
<feature type="transmembrane region" description="Helical" evidence="2">
    <location>
        <begin position="68"/>
        <end position="90"/>
    </location>
</feature>
<evidence type="ECO:0000313" key="3">
    <source>
        <dbReference type="EMBL" id="OJI99829.1"/>
    </source>
</evidence>
<gene>
    <name evidence="3" type="ORF">ASPVEDRAFT_126945</name>
</gene>
<evidence type="ECO:0000256" key="2">
    <source>
        <dbReference type="SAM" id="Phobius"/>
    </source>
</evidence>
<feature type="region of interest" description="Disordered" evidence="1">
    <location>
        <begin position="1209"/>
        <end position="1264"/>
    </location>
</feature>
<reference evidence="4" key="1">
    <citation type="journal article" date="2017" name="Genome Biol.">
        <title>Comparative genomics reveals high biological diversity and specific adaptations in the industrially and medically important fungal genus Aspergillus.</title>
        <authorList>
            <person name="de Vries R.P."/>
            <person name="Riley R."/>
            <person name="Wiebenga A."/>
            <person name="Aguilar-Osorio G."/>
            <person name="Amillis S."/>
            <person name="Uchima C.A."/>
            <person name="Anderluh G."/>
            <person name="Asadollahi M."/>
            <person name="Askin M."/>
            <person name="Barry K."/>
            <person name="Battaglia E."/>
            <person name="Bayram O."/>
            <person name="Benocci T."/>
            <person name="Braus-Stromeyer S.A."/>
            <person name="Caldana C."/>
            <person name="Canovas D."/>
            <person name="Cerqueira G.C."/>
            <person name="Chen F."/>
            <person name="Chen W."/>
            <person name="Choi C."/>
            <person name="Clum A."/>
            <person name="Dos Santos R.A."/>
            <person name="Damasio A.R."/>
            <person name="Diallinas G."/>
            <person name="Emri T."/>
            <person name="Fekete E."/>
            <person name="Flipphi M."/>
            <person name="Freyberg S."/>
            <person name="Gallo A."/>
            <person name="Gournas C."/>
            <person name="Habgood R."/>
            <person name="Hainaut M."/>
            <person name="Harispe M.L."/>
            <person name="Henrissat B."/>
            <person name="Hilden K.S."/>
            <person name="Hope R."/>
            <person name="Hossain A."/>
            <person name="Karabika E."/>
            <person name="Karaffa L."/>
            <person name="Karanyi Z."/>
            <person name="Krasevec N."/>
            <person name="Kuo A."/>
            <person name="Kusch H."/>
            <person name="LaButti K."/>
            <person name="Lagendijk E.L."/>
            <person name="Lapidus A."/>
            <person name="Levasseur A."/>
            <person name="Lindquist E."/>
            <person name="Lipzen A."/>
            <person name="Logrieco A.F."/>
            <person name="MacCabe A."/>
            <person name="Maekelae M.R."/>
            <person name="Malavazi I."/>
            <person name="Melin P."/>
            <person name="Meyer V."/>
            <person name="Mielnichuk N."/>
            <person name="Miskei M."/>
            <person name="Molnar A.P."/>
            <person name="Mule G."/>
            <person name="Ngan C.Y."/>
            <person name="Orejas M."/>
            <person name="Orosz E."/>
            <person name="Ouedraogo J.P."/>
            <person name="Overkamp K.M."/>
            <person name="Park H.-S."/>
            <person name="Perrone G."/>
            <person name="Piumi F."/>
            <person name="Punt P.J."/>
            <person name="Ram A.F."/>
            <person name="Ramon A."/>
            <person name="Rauscher S."/>
            <person name="Record E."/>
            <person name="Riano-Pachon D.M."/>
            <person name="Robert V."/>
            <person name="Roehrig J."/>
            <person name="Ruller R."/>
            <person name="Salamov A."/>
            <person name="Salih N.S."/>
            <person name="Samson R.A."/>
            <person name="Sandor E."/>
            <person name="Sanguinetti M."/>
            <person name="Schuetze T."/>
            <person name="Sepcic K."/>
            <person name="Shelest E."/>
            <person name="Sherlock G."/>
            <person name="Sophianopoulou V."/>
            <person name="Squina F.M."/>
            <person name="Sun H."/>
            <person name="Susca A."/>
            <person name="Todd R.B."/>
            <person name="Tsang A."/>
            <person name="Unkles S.E."/>
            <person name="van de Wiele N."/>
            <person name="van Rossen-Uffink D."/>
            <person name="Oliveira J.V."/>
            <person name="Vesth T.C."/>
            <person name="Visser J."/>
            <person name="Yu J.-H."/>
            <person name="Zhou M."/>
            <person name="Andersen M.R."/>
            <person name="Archer D.B."/>
            <person name="Baker S.E."/>
            <person name="Benoit I."/>
            <person name="Brakhage A.A."/>
            <person name="Braus G.H."/>
            <person name="Fischer R."/>
            <person name="Frisvad J.C."/>
            <person name="Goldman G.H."/>
            <person name="Houbraken J."/>
            <person name="Oakley B."/>
            <person name="Pocsi I."/>
            <person name="Scazzocchio C."/>
            <person name="Seiboth B."/>
            <person name="vanKuyk P.A."/>
            <person name="Wortman J."/>
            <person name="Dyer P.S."/>
            <person name="Grigoriev I.V."/>
        </authorList>
    </citation>
    <scope>NUCLEOTIDE SEQUENCE [LARGE SCALE GENOMIC DNA]</scope>
    <source>
        <strain evidence="4">CBS 583.65</strain>
    </source>
</reference>
<organism evidence="3 4">
    <name type="scientific">Aspergillus versicolor CBS 583.65</name>
    <dbReference type="NCBI Taxonomy" id="1036611"/>
    <lineage>
        <taxon>Eukaryota</taxon>
        <taxon>Fungi</taxon>
        <taxon>Dikarya</taxon>
        <taxon>Ascomycota</taxon>
        <taxon>Pezizomycotina</taxon>
        <taxon>Eurotiomycetes</taxon>
        <taxon>Eurotiomycetidae</taxon>
        <taxon>Eurotiales</taxon>
        <taxon>Aspergillaceae</taxon>
        <taxon>Aspergillus</taxon>
        <taxon>Aspergillus subgen. Nidulantes</taxon>
    </lineage>
</organism>
<feature type="transmembrane region" description="Helical" evidence="2">
    <location>
        <begin position="138"/>
        <end position="160"/>
    </location>
</feature>
<feature type="transmembrane region" description="Helical" evidence="2">
    <location>
        <begin position="744"/>
        <end position="765"/>
    </location>
</feature>